<dbReference type="Proteomes" id="UP001205601">
    <property type="component" value="Unassembled WGS sequence"/>
</dbReference>
<evidence type="ECO:0000313" key="6">
    <source>
        <dbReference type="Proteomes" id="UP001205601"/>
    </source>
</evidence>
<reference evidence="6" key="1">
    <citation type="submission" date="2023-07" db="EMBL/GenBank/DDBJ databases">
        <title>Defluviimonas sediminis sp. nov., isolated from mangrove sediment.</title>
        <authorList>
            <person name="Liu L."/>
            <person name="Li J."/>
            <person name="Huang Y."/>
            <person name="Pan J."/>
            <person name="Li M."/>
        </authorList>
    </citation>
    <scope>NUCLEOTIDE SEQUENCE [LARGE SCALE GENOMIC DNA]</scope>
    <source>
        <strain evidence="6">FT324</strain>
    </source>
</reference>
<dbReference type="Gene3D" id="3.40.50.880">
    <property type="match status" value="1"/>
</dbReference>
<dbReference type="RefSeq" id="WP_261493945.1">
    <property type="nucleotide sequence ID" value="NZ_JAOCQF010000001.1"/>
</dbReference>
<sequence length="335" mass="35859">MLLQSQPRAAAKVAPAIRPEPQGATETFVFLLLDGFDALALAGATEPLRQANVLSGRPLYGWRVVSMTGTPVVAAGGLAVLADARFSGLARGESLFVIGAPGEDEAARAHLMAALRREAAHGVRIGAIGTGIQTLARAGLLDDETVAAHWDLAEGLAEEFPRIEVSRAAFVAGRRPTAPGGAAATDLMLHLIAERQGSDLATRIADAMVWANVRGPQSRQTVSAQSRYGVRNARLVRVLAAMEENLETPLSAQEIADIAGMSPRQTERLFARYLNSTPMGFYAHLRLERARSLLMQTELSVTEVAVACGYRSLSHFAKVYRATYGHAPRRMRAVA</sequence>
<evidence type="ECO:0000313" key="5">
    <source>
        <dbReference type="EMBL" id="MCT8328516.1"/>
    </source>
</evidence>
<dbReference type="InterPro" id="IPR018060">
    <property type="entry name" value="HTH_AraC"/>
</dbReference>
<dbReference type="PRINTS" id="PR00032">
    <property type="entry name" value="HTHARAC"/>
</dbReference>
<protein>
    <submittedName>
        <fullName evidence="5">GlxA family transcriptional regulator</fullName>
    </submittedName>
</protein>
<dbReference type="InterPro" id="IPR052158">
    <property type="entry name" value="INH-QAR"/>
</dbReference>
<dbReference type="InterPro" id="IPR020449">
    <property type="entry name" value="Tscrpt_reg_AraC-type_HTH"/>
</dbReference>
<evidence type="ECO:0000256" key="3">
    <source>
        <dbReference type="ARBA" id="ARBA00023163"/>
    </source>
</evidence>
<organism evidence="5 6">
    <name type="scientific">Albidovulum sediminis</name>
    <dbReference type="NCBI Taxonomy" id="3066345"/>
    <lineage>
        <taxon>Bacteria</taxon>
        <taxon>Pseudomonadati</taxon>
        <taxon>Pseudomonadota</taxon>
        <taxon>Alphaproteobacteria</taxon>
        <taxon>Rhodobacterales</taxon>
        <taxon>Paracoccaceae</taxon>
        <taxon>Albidovulum</taxon>
    </lineage>
</organism>
<accession>A0ABT2NID9</accession>
<dbReference type="Pfam" id="PF12833">
    <property type="entry name" value="HTH_18"/>
    <property type="match status" value="1"/>
</dbReference>
<dbReference type="PANTHER" id="PTHR43130">
    <property type="entry name" value="ARAC-FAMILY TRANSCRIPTIONAL REGULATOR"/>
    <property type="match status" value="1"/>
</dbReference>
<dbReference type="PROSITE" id="PS00041">
    <property type="entry name" value="HTH_ARAC_FAMILY_1"/>
    <property type="match status" value="1"/>
</dbReference>
<dbReference type="EMBL" id="JAOCQF010000001">
    <property type="protein sequence ID" value="MCT8328516.1"/>
    <property type="molecule type" value="Genomic_DNA"/>
</dbReference>
<name>A0ABT2NID9_9RHOB</name>
<dbReference type="InterPro" id="IPR018062">
    <property type="entry name" value="HTH_AraC-typ_CS"/>
</dbReference>
<proteinExistence type="predicted"/>
<evidence type="ECO:0000256" key="2">
    <source>
        <dbReference type="ARBA" id="ARBA00023125"/>
    </source>
</evidence>
<comment type="caution">
    <text evidence="5">The sequence shown here is derived from an EMBL/GenBank/DDBJ whole genome shotgun (WGS) entry which is preliminary data.</text>
</comment>
<dbReference type="PANTHER" id="PTHR43130:SF3">
    <property type="entry name" value="HTH-TYPE TRANSCRIPTIONAL REGULATOR RV1931C"/>
    <property type="match status" value="1"/>
</dbReference>
<dbReference type="InterPro" id="IPR029062">
    <property type="entry name" value="Class_I_gatase-like"/>
</dbReference>
<dbReference type="Pfam" id="PF01965">
    <property type="entry name" value="DJ-1_PfpI"/>
    <property type="match status" value="1"/>
</dbReference>
<feature type="domain" description="HTH araC/xylS-type" evidence="4">
    <location>
        <begin position="236"/>
        <end position="334"/>
    </location>
</feature>
<dbReference type="InterPro" id="IPR002818">
    <property type="entry name" value="DJ-1/PfpI"/>
</dbReference>
<dbReference type="SUPFAM" id="SSF46689">
    <property type="entry name" value="Homeodomain-like"/>
    <property type="match status" value="2"/>
</dbReference>
<evidence type="ECO:0000256" key="1">
    <source>
        <dbReference type="ARBA" id="ARBA00023015"/>
    </source>
</evidence>
<keyword evidence="6" id="KW-1185">Reference proteome</keyword>
<dbReference type="PROSITE" id="PS01124">
    <property type="entry name" value="HTH_ARAC_FAMILY_2"/>
    <property type="match status" value="1"/>
</dbReference>
<dbReference type="CDD" id="cd03136">
    <property type="entry name" value="GATase1_AraC_ArgR_like"/>
    <property type="match status" value="1"/>
</dbReference>
<dbReference type="Gene3D" id="1.10.10.60">
    <property type="entry name" value="Homeodomain-like"/>
    <property type="match status" value="1"/>
</dbReference>
<gene>
    <name evidence="5" type="ORF">N5I32_03205</name>
</gene>
<dbReference type="InterPro" id="IPR009057">
    <property type="entry name" value="Homeodomain-like_sf"/>
</dbReference>
<dbReference type="SUPFAM" id="SSF52317">
    <property type="entry name" value="Class I glutamine amidotransferase-like"/>
    <property type="match status" value="1"/>
</dbReference>
<evidence type="ECO:0000259" key="4">
    <source>
        <dbReference type="PROSITE" id="PS01124"/>
    </source>
</evidence>
<keyword evidence="3" id="KW-0804">Transcription</keyword>
<keyword evidence="2" id="KW-0238">DNA-binding</keyword>
<dbReference type="SMART" id="SM00342">
    <property type="entry name" value="HTH_ARAC"/>
    <property type="match status" value="1"/>
</dbReference>
<keyword evidence="1" id="KW-0805">Transcription regulation</keyword>